<keyword evidence="2" id="KW-1185">Reference proteome</keyword>
<sequence length="112" mass="12410">MDIHLLASSIGYANMDMDGIKLNEKEESSSKCLVTRKLKELEMMDRNNVDLVLDIEESEYSDDLEEVPDNNHFEAAVSVSDRGDAHKNTEFGVKLNKGGSFNAAGLDETLSI</sequence>
<name>A0ABQ5F0F2_9ASTR</name>
<comment type="caution">
    <text evidence="1">The sequence shown here is derived from an EMBL/GenBank/DDBJ whole genome shotgun (WGS) entry which is preliminary data.</text>
</comment>
<dbReference type="EMBL" id="BQNB010016843">
    <property type="protein sequence ID" value="GJT56419.1"/>
    <property type="molecule type" value="Genomic_DNA"/>
</dbReference>
<reference evidence="1" key="1">
    <citation type="journal article" date="2022" name="Int. J. Mol. Sci.">
        <title>Draft Genome of Tanacetum Coccineum: Genomic Comparison of Closely Related Tanacetum-Family Plants.</title>
        <authorList>
            <person name="Yamashiro T."/>
            <person name="Shiraishi A."/>
            <person name="Nakayama K."/>
            <person name="Satake H."/>
        </authorList>
    </citation>
    <scope>NUCLEOTIDE SEQUENCE</scope>
</reference>
<evidence type="ECO:0000313" key="1">
    <source>
        <dbReference type="EMBL" id="GJT56419.1"/>
    </source>
</evidence>
<evidence type="ECO:0000313" key="2">
    <source>
        <dbReference type="Proteomes" id="UP001151760"/>
    </source>
</evidence>
<proteinExistence type="predicted"/>
<gene>
    <name evidence="1" type="ORF">Tco_0991473</name>
</gene>
<reference evidence="1" key="2">
    <citation type="submission" date="2022-01" db="EMBL/GenBank/DDBJ databases">
        <authorList>
            <person name="Yamashiro T."/>
            <person name="Shiraishi A."/>
            <person name="Satake H."/>
            <person name="Nakayama K."/>
        </authorList>
    </citation>
    <scope>NUCLEOTIDE SEQUENCE</scope>
</reference>
<organism evidence="1 2">
    <name type="scientific">Tanacetum coccineum</name>
    <dbReference type="NCBI Taxonomy" id="301880"/>
    <lineage>
        <taxon>Eukaryota</taxon>
        <taxon>Viridiplantae</taxon>
        <taxon>Streptophyta</taxon>
        <taxon>Embryophyta</taxon>
        <taxon>Tracheophyta</taxon>
        <taxon>Spermatophyta</taxon>
        <taxon>Magnoliopsida</taxon>
        <taxon>eudicotyledons</taxon>
        <taxon>Gunneridae</taxon>
        <taxon>Pentapetalae</taxon>
        <taxon>asterids</taxon>
        <taxon>campanulids</taxon>
        <taxon>Asterales</taxon>
        <taxon>Asteraceae</taxon>
        <taxon>Asteroideae</taxon>
        <taxon>Anthemideae</taxon>
        <taxon>Anthemidinae</taxon>
        <taxon>Tanacetum</taxon>
    </lineage>
</organism>
<accession>A0ABQ5F0F2</accession>
<protein>
    <submittedName>
        <fullName evidence="1">Uncharacterized protein</fullName>
    </submittedName>
</protein>
<dbReference type="Proteomes" id="UP001151760">
    <property type="component" value="Unassembled WGS sequence"/>
</dbReference>